<proteinExistence type="predicted"/>
<dbReference type="EMBL" id="FNQM01000003">
    <property type="protein sequence ID" value="SEA16769.1"/>
    <property type="molecule type" value="Genomic_DNA"/>
</dbReference>
<dbReference type="Pfam" id="PF16868">
    <property type="entry name" value="NMT1_3"/>
    <property type="match status" value="1"/>
</dbReference>
<evidence type="ECO:0000256" key="1">
    <source>
        <dbReference type="SAM" id="SignalP"/>
    </source>
</evidence>
<dbReference type="AlphaFoldDB" id="A0A1H3YZ10"/>
<dbReference type="SUPFAM" id="SSF53850">
    <property type="entry name" value="Periplasmic binding protein-like II"/>
    <property type="match status" value="1"/>
</dbReference>
<dbReference type="Proteomes" id="UP000198703">
    <property type="component" value="Unassembled WGS sequence"/>
</dbReference>
<protein>
    <recommendedName>
        <fullName evidence="4">TRAP transporter solute receptor, TAXI family</fullName>
    </recommendedName>
</protein>
<dbReference type="PANTHER" id="PTHR42941:SF1">
    <property type="entry name" value="SLL1037 PROTEIN"/>
    <property type="match status" value="1"/>
</dbReference>
<dbReference type="PANTHER" id="PTHR42941">
    <property type="entry name" value="SLL1037 PROTEIN"/>
    <property type="match status" value="1"/>
</dbReference>
<feature type="signal peptide" evidence="1">
    <location>
        <begin position="1"/>
        <end position="22"/>
    </location>
</feature>
<keyword evidence="3" id="KW-1185">Reference proteome</keyword>
<evidence type="ECO:0008006" key="4">
    <source>
        <dbReference type="Google" id="ProtNLM"/>
    </source>
</evidence>
<evidence type="ECO:0000313" key="2">
    <source>
        <dbReference type="EMBL" id="SEA16769.1"/>
    </source>
</evidence>
<reference evidence="2 3" key="1">
    <citation type="submission" date="2016-10" db="EMBL/GenBank/DDBJ databases">
        <authorList>
            <person name="de Groot N.N."/>
        </authorList>
    </citation>
    <scope>NUCLEOTIDE SEQUENCE [LARGE SCALE GENOMIC DNA]</scope>
    <source>
        <strain evidence="2 3">DSM 15345</strain>
    </source>
</reference>
<dbReference type="NCBIfam" id="TIGR02122">
    <property type="entry name" value="TRAP_TAXI"/>
    <property type="match status" value="1"/>
</dbReference>
<organism evidence="2 3">
    <name type="scientific">Rubrimonas cliftonensis</name>
    <dbReference type="NCBI Taxonomy" id="89524"/>
    <lineage>
        <taxon>Bacteria</taxon>
        <taxon>Pseudomonadati</taxon>
        <taxon>Pseudomonadota</taxon>
        <taxon>Alphaproteobacteria</taxon>
        <taxon>Rhodobacterales</taxon>
        <taxon>Paracoccaceae</taxon>
        <taxon>Rubrimonas</taxon>
    </lineage>
</organism>
<keyword evidence="1" id="KW-0732">Signal</keyword>
<evidence type="ECO:0000313" key="3">
    <source>
        <dbReference type="Proteomes" id="UP000198703"/>
    </source>
</evidence>
<dbReference type="STRING" id="89524.SAMN05444370_103313"/>
<gene>
    <name evidence="2" type="ORF">SAMN05444370_103313</name>
</gene>
<sequence length="310" mass="32115">MSRRVKLVAALCCALAGWPAWAQGSMRLFSLGSGELDGGYHDAARALCASVNDRERGRLRCSPETTPGSRYNIDALASGELDMAITQSDLAWKAVEAGVELRVASMLYVETLALLIRPGMRFDGLQDLLGARVDIGPPASGRNATLTALLEALETPAASFAELSRRTGSDAVEALCDGALDAVMLIVGHPSALVAKAIDACGARLTPFAGPRVVAATARAPFFRTERIPAGLYSGVDGPVPTLGVAALLVARADTPTDMVAAVAEALVAPSRNMMLRAPLLAEADPTAVAEGFGPIVAHAGVERAFEAAP</sequence>
<dbReference type="Gene3D" id="3.40.190.10">
    <property type="entry name" value="Periplasmic binding protein-like II"/>
    <property type="match status" value="2"/>
</dbReference>
<name>A0A1H3YZ10_9RHOB</name>
<feature type="chain" id="PRO_5011708112" description="TRAP transporter solute receptor, TAXI family" evidence="1">
    <location>
        <begin position="23"/>
        <end position="310"/>
    </location>
</feature>
<dbReference type="InterPro" id="IPR011852">
    <property type="entry name" value="TRAP_TAXI"/>
</dbReference>
<accession>A0A1H3YZ10</accession>